<name>A0AAT9GHA4_9BACT</name>
<feature type="transmembrane region" description="Helical" evidence="1">
    <location>
        <begin position="19"/>
        <end position="36"/>
    </location>
</feature>
<evidence type="ECO:0008006" key="3">
    <source>
        <dbReference type="Google" id="ProtNLM"/>
    </source>
</evidence>
<feature type="transmembrane region" description="Helical" evidence="1">
    <location>
        <begin position="48"/>
        <end position="66"/>
    </location>
</feature>
<proteinExistence type="predicted"/>
<sequence>MAAKTFDYIVVLKQRSFKLVDNISIMMLLLAVIVLLEDALTPFSNASVMPFTIATLILGWIIFTYARKSNDKVGYYRIGLLFAAWGLFITLKSPYVWIFAVYVIAAVMEKQVKFPREIAFDEHEVVFNTFPRKHYKWNELSNVVLKDGLLTLDFKNNKLLQKEIDSQTTPQLEKEFNEFCRSIISKVEVK</sequence>
<feature type="transmembrane region" description="Helical" evidence="1">
    <location>
        <begin position="78"/>
        <end position="105"/>
    </location>
</feature>
<keyword evidence="1" id="KW-0472">Membrane</keyword>
<reference evidence="2" key="1">
    <citation type="submission" date="2024-02" db="EMBL/GenBank/DDBJ databases">
        <title>Sediminibacterium planktonica sp. nov. and Sediminibacterium longus sp. nov., isolated from surface lake and river water.</title>
        <authorList>
            <person name="Watanabe K."/>
            <person name="Takemine S."/>
            <person name="Ishii Y."/>
            <person name="Ogata Y."/>
            <person name="Shindo C."/>
            <person name="Suda W."/>
        </authorList>
    </citation>
    <scope>NUCLEOTIDE SEQUENCE</scope>
    <source>
        <strain evidence="2">KACHI17</strain>
    </source>
</reference>
<dbReference type="EMBL" id="AP029612">
    <property type="protein sequence ID" value="BFG69882.1"/>
    <property type="molecule type" value="Genomic_DNA"/>
</dbReference>
<gene>
    <name evidence="2" type="ORF">KACHI17_07630</name>
</gene>
<protein>
    <recommendedName>
        <fullName evidence="3">DUF5673 domain-containing protein</fullName>
    </recommendedName>
</protein>
<organism evidence="2">
    <name type="scientific">Sediminibacterium sp. KACHI17</name>
    <dbReference type="NCBI Taxonomy" id="1751071"/>
    <lineage>
        <taxon>Bacteria</taxon>
        <taxon>Pseudomonadati</taxon>
        <taxon>Bacteroidota</taxon>
        <taxon>Chitinophagia</taxon>
        <taxon>Chitinophagales</taxon>
        <taxon>Chitinophagaceae</taxon>
        <taxon>Sediminibacterium</taxon>
    </lineage>
</organism>
<keyword evidence="1" id="KW-1133">Transmembrane helix</keyword>
<keyword evidence="1" id="KW-0812">Transmembrane</keyword>
<dbReference type="AlphaFoldDB" id="A0AAT9GHA4"/>
<evidence type="ECO:0000313" key="2">
    <source>
        <dbReference type="EMBL" id="BFG69882.1"/>
    </source>
</evidence>
<dbReference type="RefSeq" id="WP_353550183.1">
    <property type="nucleotide sequence ID" value="NZ_AP029612.1"/>
</dbReference>
<evidence type="ECO:0000256" key="1">
    <source>
        <dbReference type="SAM" id="Phobius"/>
    </source>
</evidence>
<accession>A0AAT9GHA4</accession>